<gene>
    <name evidence="1" type="ORF">BACCIP111883_00356</name>
</gene>
<dbReference type="Proteomes" id="UP000789833">
    <property type="component" value="Unassembled WGS sequence"/>
</dbReference>
<keyword evidence="2" id="KW-1185">Reference proteome</keyword>
<comment type="caution">
    <text evidence="1">The sequence shown here is derived from an EMBL/GenBank/DDBJ whole genome shotgun (WGS) entry which is preliminary data.</text>
</comment>
<evidence type="ECO:0000313" key="2">
    <source>
        <dbReference type="Proteomes" id="UP000789833"/>
    </source>
</evidence>
<dbReference type="Pfam" id="PF08812">
    <property type="entry name" value="YtxC"/>
    <property type="match status" value="1"/>
</dbReference>
<dbReference type="EMBL" id="CAKJTJ010000001">
    <property type="protein sequence ID" value="CAG9619588.1"/>
    <property type="molecule type" value="Genomic_DNA"/>
</dbReference>
<evidence type="ECO:0000313" key="1">
    <source>
        <dbReference type="EMBL" id="CAG9619588.1"/>
    </source>
</evidence>
<name>A0ABM8YIG8_9BACI</name>
<dbReference type="InterPro" id="IPR014199">
    <property type="entry name" value="Spore_YtxC"/>
</dbReference>
<organism evidence="1 2">
    <name type="scientific">Sutcliffiella rhizosphaerae</name>
    <dbReference type="NCBI Taxonomy" id="2880967"/>
    <lineage>
        <taxon>Bacteria</taxon>
        <taxon>Bacillati</taxon>
        <taxon>Bacillota</taxon>
        <taxon>Bacilli</taxon>
        <taxon>Bacillales</taxon>
        <taxon>Bacillaceae</taxon>
        <taxon>Sutcliffiella</taxon>
    </lineage>
</organism>
<proteinExistence type="predicted"/>
<protein>
    <recommendedName>
        <fullName evidence="3">Sporulation protein YtxC</fullName>
    </recommendedName>
</protein>
<accession>A0ABM8YIG8</accession>
<reference evidence="1 2" key="1">
    <citation type="submission" date="2021-10" db="EMBL/GenBank/DDBJ databases">
        <authorList>
            <person name="Criscuolo A."/>
        </authorList>
    </citation>
    <scope>NUCLEOTIDE SEQUENCE [LARGE SCALE GENOMIC DNA]</scope>
    <source>
        <strain evidence="2">CIP 111883</strain>
    </source>
</reference>
<sequence length="302" mass="35945">MIIYTFLTNPPHIHRSRCNKGGTNLFEISFRKETDALAVFMSLLQKNPESDSILSLHKEKIVVESKDKLFIKNTIIPVFKQYIQGVKITEWVMSILENTYYFKDVEEQEQILCILQSLLLGERSDIPNLPSVEQRENILENVMDAFFEKPISFSFDSFLTFRLKKYFESIHIYLESAIDEYKLEQEYQSFIHQLRNLLTTTEPKMEELHLLYQYQFDFYDKTFKLIPKSQLIKYMNRTHFNNYSYYIDSVVLAPLVSISPKKLYLYTDNAEHQLVETIKNIFEERVVVLPFHYFGQNKSKID</sequence>
<evidence type="ECO:0008006" key="3">
    <source>
        <dbReference type="Google" id="ProtNLM"/>
    </source>
</evidence>